<evidence type="ECO:0000313" key="2">
    <source>
        <dbReference type="Proteomes" id="UP000004105"/>
    </source>
</evidence>
<sequence>MKNGRDCSICVRRYRKGRLKTGFSAQTGKKYCLPLFVLR</sequence>
<organism evidence="1 2">
    <name type="scientific">Neisseria bacilliformis ATCC BAA-1200</name>
    <dbReference type="NCBI Taxonomy" id="888742"/>
    <lineage>
        <taxon>Bacteria</taxon>
        <taxon>Pseudomonadati</taxon>
        <taxon>Pseudomonadota</taxon>
        <taxon>Betaproteobacteria</taxon>
        <taxon>Neisseriales</taxon>
        <taxon>Neisseriaceae</taxon>
        <taxon>Neisseria</taxon>
    </lineage>
</organism>
<keyword evidence="2" id="KW-1185">Reference proteome</keyword>
<name>F2BEB6_9NEIS</name>
<dbReference type="Proteomes" id="UP000004105">
    <property type="component" value="Unassembled WGS sequence"/>
</dbReference>
<dbReference type="AlphaFoldDB" id="F2BEB6"/>
<protein>
    <submittedName>
        <fullName evidence="1">Uncharacterized protein</fullName>
    </submittedName>
</protein>
<gene>
    <name evidence="1" type="ORF">HMPREF9123_2072</name>
</gene>
<accession>F2BEB6</accession>
<reference evidence="1 2" key="1">
    <citation type="submission" date="2011-02" db="EMBL/GenBank/DDBJ databases">
        <authorList>
            <person name="Muzny D."/>
            <person name="Qin X."/>
            <person name="Deng J."/>
            <person name="Jiang H."/>
            <person name="Liu Y."/>
            <person name="Qu J."/>
            <person name="Song X.-Z."/>
            <person name="Zhang L."/>
            <person name="Thornton R."/>
            <person name="Coyle M."/>
            <person name="Francisco L."/>
            <person name="Jackson L."/>
            <person name="Javaid M."/>
            <person name="Korchina V."/>
            <person name="Kovar C."/>
            <person name="Mata R."/>
            <person name="Mathew T."/>
            <person name="Ngo R."/>
            <person name="Nguyen L."/>
            <person name="Nguyen N."/>
            <person name="Okwuonu G."/>
            <person name="Ongeri F."/>
            <person name="Pham C."/>
            <person name="Simmons D."/>
            <person name="Wilczek-Boney K."/>
            <person name="Hale W."/>
            <person name="Jakkamsetti A."/>
            <person name="Pham P."/>
            <person name="Ruth R."/>
            <person name="San Lucas F."/>
            <person name="Warren J."/>
            <person name="Zhang J."/>
            <person name="Zhao Z."/>
            <person name="Zhou C."/>
            <person name="Zhu D."/>
            <person name="Lee S."/>
            <person name="Bess C."/>
            <person name="Blankenburg K."/>
            <person name="Forbes L."/>
            <person name="Fu Q."/>
            <person name="Gubbala S."/>
            <person name="Hirani K."/>
            <person name="Jayaseelan J.C."/>
            <person name="Lara F."/>
            <person name="Munidasa M."/>
            <person name="Palculict T."/>
            <person name="Patil S."/>
            <person name="Pu L.-L."/>
            <person name="Saada N."/>
            <person name="Tang L."/>
            <person name="Weissenberger G."/>
            <person name="Zhu Y."/>
            <person name="Hemphill L."/>
            <person name="Shang Y."/>
            <person name="Youmans B."/>
            <person name="Ayvaz T."/>
            <person name="Ross M."/>
            <person name="Santibanez J."/>
            <person name="Aqrawi P."/>
            <person name="Gross S."/>
            <person name="Joshi V."/>
            <person name="Fowler G."/>
            <person name="Nazareth L."/>
            <person name="Reid J."/>
            <person name="Worley K."/>
            <person name="Petrosino J."/>
            <person name="Highlander S."/>
            <person name="Gibbs R."/>
        </authorList>
    </citation>
    <scope>NUCLEOTIDE SEQUENCE [LARGE SCALE GENOMIC DNA]</scope>
    <source>
        <strain evidence="1 2">ATCC BAA-1200</strain>
    </source>
</reference>
<comment type="caution">
    <text evidence="1">The sequence shown here is derived from an EMBL/GenBank/DDBJ whole genome shotgun (WGS) entry which is preliminary data.</text>
</comment>
<dbReference type="HOGENOM" id="CLU_3313199_0_0_4"/>
<evidence type="ECO:0000313" key="1">
    <source>
        <dbReference type="EMBL" id="EGF10197.1"/>
    </source>
</evidence>
<dbReference type="EMBL" id="AFAY01000044">
    <property type="protein sequence ID" value="EGF10197.1"/>
    <property type="molecule type" value="Genomic_DNA"/>
</dbReference>
<proteinExistence type="predicted"/>